<reference evidence="14" key="1">
    <citation type="journal article" date="2023" name="Science">
        <title>Elucidation of the pathway for biosynthesis of saponin adjuvants from the soapbark tree.</title>
        <authorList>
            <person name="Reed J."/>
            <person name="Orme A."/>
            <person name="El-Demerdash A."/>
            <person name="Owen C."/>
            <person name="Martin L.B.B."/>
            <person name="Misra R.C."/>
            <person name="Kikuchi S."/>
            <person name="Rejzek M."/>
            <person name="Martin A.C."/>
            <person name="Harkess A."/>
            <person name="Leebens-Mack J."/>
            <person name="Louveau T."/>
            <person name="Stephenson M.J."/>
            <person name="Osbourn A."/>
        </authorList>
    </citation>
    <scope>NUCLEOTIDE SEQUENCE</scope>
    <source>
        <strain evidence="14">S10</strain>
    </source>
</reference>
<evidence type="ECO:0000259" key="13">
    <source>
        <dbReference type="Pfam" id="PF02882"/>
    </source>
</evidence>
<dbReference type="InterPro" id="IPR020631">
    <property type="entry name" value="THF_DH/CycHdrlase_NAD-bd_dom"/>
</dbReference>
<dbReference type="GO" id="GO:0004488">
    <property type="term" value="F:methylenetetrahydrofolate dehydrogenase (NADP+) activity"/>
    <property type="evidence" value="ECO:0007669"/>
    <property type="project" value="UniProtKB-EC"/>
</dbReference>
<dbReference type="FunFam" id="3.40.50.10860:FF:000005">
    <property type="entry name" value="C-1-tetrahydrofolate synthase, cytoplasmic, putative"/>
    <property type="match status" value="1"/>
</dbReference>
<feature type="domain" description="Tetrahydrofolate dehydrogenase/cyclohydrolase catalytic" evidence="12">
    <location>
        <begin position="64"/>
        <end position="179"/>
    </location>
</feature>
<gene>
    <name evidence="14" type="ORF">O6P43_023408</name>
</gene>
<comment type="pathway">
    <text evidence="1">One-carbon metabolism; tetrahydrofolate interconversion.</text>
</comment>
<evidence type="ECO:0000256" key="8">
    <source>
        <dbReference type="ARBA" id="ARBA00023268"/>
    </source>
</evidence>
<dbReference type="FunFam" id="3.40.50.720:FF:000006">
    <property type="entry name" value="Bifunctional protein FolD"/>
    <property type="match status" value="1"/>
</dbReference>
<dbReference type="PRINTS" id="PR00085">
    <property type="entry name" value="THFDHDRGNASE"/>
</dbReference>
<comment type="subunit">
    <text evidence="2">Homodimer.</text>
</comment>
<keyword evidence="5" id="KW-0521">NADP</keyword>
<evidence type="ECO:0000256" key="4">
    <source>
        <dbReference type="ARBA" id="ARBA00022801"/>
    </source>
</evidence>
<dbReference type="GO" id="GO:0035999">
    <property type="term" value="P:tetrahydrofolate interconversion"/>
    <property type="evidence" value="ECO:0007669"/>
    <property type="project" value="TreeGrafter"/>
</dbReference>
<dbReference type="CDD" id="cd01080">
    <property type="entry name" value="NAD_bind_m-THF_DH_Cyclohyd"/>
    <property type="match status" value="1"/>
</dbReference>
<dbReference type="Gene3D" id="3.40.50.720">
    <property type="entry name" value="NAD(P)-binding Rossmann-like Domain"/>
    <property type="match status" value="1"/>
</dbReference>
<dbReference type="KEGG" id="qsa:O6P43_023408"/>
<evidence type="ECO:0000313" key="14">
    <source>
        <dbReference type="EMBL" id="KAJ7957063.1"/>
    </source>
</evidence>
<dbReference type="InterPro" id="IPR046346">
    <property type="entry name" value="Aminoacid_DH-like_N_sf"/>
</dbReference>
<dbReference type="EMBL" id="JARAOO010000009">
    <property type="protein sequence ID" value="KAJ7957063.1"/>
    <property type="molecule type" value="Genomic_DNA"/>
</dbReference>
<dbReference type="Pfam" id="PF02882">
    <property type="entry name" value="THF_DHG_CYH_C"/>
    <property type="match status" value="1"/>
</dbReference>
<evidence type="ECO:0000256" key="6">
    <source>
        <dbReference type="ARBA" id="ARBA00023002"/>
    </source>
</evidence>
<keyword evidence="8" id="KW-0511">Multifunctional enzyme</keyword>
<dbReference type="GO" id="GO:0009853">
    <property type="term" value="P:photorespiration"/>
    <property type="evidence" value="ECO:0007669"/>
    <property type="project" value="UniProtKB-KW"/>
</dbReference>
<keyword evidence="4" id="KW-0378">Hydrolase</keyword>
<keyword evidence="3" id="KW-0554">One-carbon metabolism</keyword>
<evidence type="ECO:0000256" key="2">
    <source>
        <dbReference type="ARBA" id="ARBA00011738"/>
    </source>
</evidence>
<keyword evidence="15" id="KW-1185">Reference proteome</keyword>
<dbReference type="PANTHER" id="PTHR48099:SF13">
    <property type="entry name" value="METHYLENETETRAHYDROFOLATE DEHYDROGENASE"/>
    <property type="match status" value="1"/>
</dbReference>
<evidence type="ECO:0000256" key="9">
    <source>
        <dbReference type="ARBA" id="ARBA00052194"/>
    </source>
</evidence>
<sequence>MRSGCTASVVLWRRMLKRALFSSPHPSSSYIIGPNYLPDVWVQNNNTGRRSGVHYSTGHNAAKIDGKSIAQEIRLRIASEISRIKSAIGKFPKLAVVLVGDRRDSHTFIHIKLKACEEVGIATSVAELPENCTENELVHVVSRFNEDPTVHGIIVQLPLPPQLDEEHIINFVSPEKDVDGFHPLNMGNLAMKAREPLFIPCASKACIELLLRHGVEIIGKRAVVIGTSKIVGLPTSLLLQKYHATVSTVHAFTKNPEQITCEADIIVSDVGIPNKIRGAWLKQGAVVIDMGTHQVKDPSSQHGFHVTGDVCYEEAIKVAAAITPVPGGVGPVTISMLLSNTLDSAKRAFRLA</sequence>
<keyword evidence="7" id="KW-0601">Photorespiration</keyword>
<dbReference type="SUPFAM" id="SSF51735">
    <property type="entry name" value="NAD(P)-binding Rossmann-fold domains"/>
    <property type="match status" value="1"/>
</dbReference>
<protein>
    <submittedName>
        <fullName evidence="14">Bifunctional protein FolD</fullName>
    </submittedName>
</protein>
<feature type="domain" description="Tetrahydrofolate dehydrogenase/cyclohydrolase NAD(P)-binding" evidence="13">
    <location>
        <begin position="200"/>
        <end position="348"/>
    </location>
</feature>
<evidence type="ECO:0000256" key="1">
    <source>
        <dbReference type="ARBA" id="ARBA00004777"/>
    </source>
</evidence>
<comment type="catalytic activity">
    <reaction evidence="9">
        <text>(6R)-5,10-methylene-5,6,7,8-tetrahydrofolate + NADP(+) = (6R)-5,10-methenyltetrahydrofolate + NADPH</text>
        <dbReference type="Rhea" id="RHEA:22812"/>
        <dbReference type="ChEBI" id="CHEBI:15636"/>
        <dbReference type="ChEBI" id="CHEBI:57455"/>
        <dbReference type="ChEBI" id="CHEBI:57783"/>
        <dbReference type="ChEBI" id="CHEBI:58349"/>
        <dbReference type="EC" id="1.5.1.5"/>
    </reaction>
</comment>
<dbReference type="SUPFAM" id="SSF53223">
    <property type="entry name" value="Aminoacid dehydrogenase-like, N-terminal domain"/>
    <property type="match status" value="1"/>
</dbReference>
<dbReference type="Pfam" id="PF00763">
    <property type="entry name" value="THF_DHG_CYH"/>
    <property type="match status" value="1"/>
</dbReference>
<comment type="function">
    <text evidence="10">Catalyzes the oxidation of 5,10-methylenetetrahydrofolate to 5,10-methenyltetrahydrofolate and then the hydrolysis of 5,10-methenyltetrahydrofolate to 10-formyltetrahydrofolate.</text>
</comment>
<evidence type="ECO:0000256" key="3">
    <source>
        <dbReference type="ARBA" id="ARBA00022563"/>
    </source>
</evidence>
<dbReference type="HAMAP" id="MF_01576">
    <property type="entry name" value="THF_DHG_CYH"/>
    <property type="match status" value="1"/>
</dbReference>
<proteinExistence type="inferred from homology"/>
<evidence type="ECO:0000256" key="11">
    <source>
        <dbReference type="ARBA" id="ARBA00061364"/>
    </source>
</evidence>
<evidence type="ECO:0000313" key="15">
    <source>
        <dbReference type="Proteomes" id="UP001163823"/>
    </source>
</evidence>
<dbReference type="GO" id="GO:0005829">
    <property type="term" value="C:cytosol"/>
    <property type="evidence" value="ECO:0007669"/>
    <property type="project" value="TreeGrafter"/>
</dbReference>
<evidence type="ECO:0000256" key="10">
    <source>
        <dbReference type="ARBA" id="ARBA00058319"/>
    </source>
</evidence>
<organism evidence="14 15">
    <name type="scientific">Quillaja saponaria</name>
    <name type="common">Soap bark tree</name>
    <dbReference type="NCBI Taxonomy" id="32244"/>
    <lineage>
        <taxon>Eukaryota</taxon>
        <taxon>Viridiplantae</taxon>
        <taxon>Streptophyta</taxon>
        <taxon>Embryophyta</taxon>
        <taxon>Tracheophyta</taxon>
        <taxon>Spermatophyta</taxon>
        <taxon>Magnoliopsida</taxon>
        <taxon>eudicotyledons</taxon>
        <taxon>Gunneridae</taxon>
        <taxon>Pentapetalae</taxon>
        <taxon>rosids</taxon>
        <taxon>fabids</taxon>
        <taxon>Fabales</taxon>
        <taxon>Quillajaceae</taxon>
        <taxon>Quillaja</taxon>
    </lineage>
</organism>
<keyword evidence="6" id="KW-0560">Oxidoreductase</keyword>
<name>A0AAD7LFC3_QUISA</name>
<evidence type="ECO:0000256" key="7">
    <source>
        <dbReference type="ARBA" id="ARBA00023238"/>
    </source>
</evidence>
<dbReference type="Gene3D" id="3.40.50.10860">
    <property type="entry name" value="Leucine Dehydrogenase, chain A, domain 1"/>
    <property type="match status" value="1"/>
</dbReference>
<evidence type="ECO:0000256" key="5">
    <source>
        <dbReference type="ARBA" id="ARBA00022857"/>
    </source>
</evidence>
<evidence type="ECO:0000259" key="12">
    <source>
        <dbReference type="Pfam" id="PF00763"/>
    </source>
</evidence>
<comment type="similarity">
    <text evidence="11">Belongs to the tetrahydrofolate dehydrogenase/cyclohydrolase family.</text>
</comment>
<dbReference type="InterPro" id="IPR020630">
    <property type="entry name" value="THF_DH/CycHdrlase_cat_dom"/>
</dbReference>
<comment type="caution">
    <text evidence="14">The sequence shown here is derived from an EMBL/GenBank/DDBJ whole genome shotgun (WGS) entry which is preliminary data.</text>
</comment>
<dbReference type="Proteomes" id="UP001163823">
    <property type="component" value="Chromosome 9"/>
</dbReference>
<dbReference type="AlphaFoldDB" id="A0AAD7LFC3"/>
<dbReference type="GO" id="GO:0004477">
    <property type="term" value="F:methenyltetrahydrofolate cyclohydrolase activity"/>
    <property type="evidence" value="ECO:0007669"/>
    <property type="project" value="TreeGrafter"/>
</dbReference>
<accession>A0AAD7LFC3</accession>
<dbReference type="PANTHER" id="PTHR48099">
    <property type="entry name" value="C-1-TETRAHYDROFOLATE SYNTHASE, CYTOPLASMIC-RELATED"/>
    <property type="match status" value="1"/>
</dbReference>
<dbReference type="InterPro" id="IPR036291">
    <property type="entry name" value="NAD(P)-bd_dom_sf"/>
</dbReference>
<dbReference type="InterPro" id="IPR000672">
    <property type="entry name" value="THF_DH/CycHdrlase"/>
</dbReference>